<organism evidence="1 2">
    <name type="scientific">Eumeta variegata</name>
    <name type="common">Bagworm moth</name>
    <name type="synonym">Eumeta japonica</name>
    <dbReference type="NCBI Taxonomy" id="151549"/>
    <lineage>
        <taxon>Eukaryota</taxon>
        <taxon>Metazoa</taxon>
        <taxon>Ecdysozoa</taxon>
        <taxon>Arthropoda</taxon>
        <taxon>Hexapoda</taxon>
        <taxon>Insecta</taxon>
        <taxon>Pterygota</taxon>
        <taxon>Neoptera</taxon>
        <taxon>Endopterygota</taxon>
        <taxon>Lepidoptera</taxon>
        <taxon>Glossata</taxon>
        <taxon>Ditrysia</taxon>
        <taxon>Tineoidea</taxon>
        <taxon>Psychidae</taxon>
        <taxon>Oiketicinae</taxon>
        <taxon>Eumeta</taxon>
    </lineage>
</organism>
<reference evidence="1 2" key="1">
    <citation type="journal article" date="2019" name="Commun. Biol.">
        <title>The bagworm genome reveals a unique fibroin gene that provides high tensile strength.</title>
        <authorList>
            <person name="Kono N."/>
            <person name="Nakamura H."/>
            <person name="Ohtoshi R."/>
            <person name="Tomita M."/>
            <person name="Numata K."/>
            <person name="Arakawa K."/>
        </authorList>
    </citation>
    <scope>NUCLEOTIDE SEQUENCE [LARGE SCALE GENOMIC DNA]</scope>
</reference>
<dbReference type="AlphaFoldDB" id="A0A4C1WU10"/>
<comment type="caution">
    <text evidence="1">The sequence shown here is derived from an EMBL/GenBank/DDBJ whole genome shotgun (WGS) entry which is preliminary data.</text>
</comment>
<accession>A0A4C1WU10</accession>
<dbReference type="EMBL" id="BGZK01000627">
    <property type="protein sequence ID" value="GBP53524.1"/>
    <property type="molecule type" value="Genomic_DNA"/>
</dbReference>
<evidence type="ECO:0000313" key="2">
    <source>
        <dbReference type="Proteomes" id="UP000299102"/>
    </source>
</evidence>
<sequence>MDHVLFGVGQPDSNRRANGRPTFDGWDYPKIMSARTGIAFIPNVAAAGLPYRIKRSSRKMCMSVPCKSYQVRIQGQIYHMAFWASAQGPVDSRGPRLSHCGCKLKDDRAGCGAAGGASWSGRQLCGGAADSPVISELIGCVIIRGDHDTAAITADY</sequence>
<proteinExistence type="predicted"/>
<evidence type="ECO:0000313" key="1">
    <source>
        <dbReference type="EMBL" id="GBP53524.1"/>
    </source>
</evidence>
<dbReference type="Proteomes" id="UP000299102">
    <property type="component" value="Unassembled WGS sequence"/>
</dbReference>
<keyword evidence="2" id="KW-1185">Reference proteome</keyword>
<name>A0A4C1WU10_EUMVA</name>
<protein>
    <submittedName>
        <fullName evidence="1">Uncharacterized protein</fullName>
    </submittedName>
</protein>
<gene>
    <name evidence="1" type="ORF">EVAR_45397_1</name>
</gene>